<dbReference type="Proteomes" id="UP000001449">
    <property type="component" value="Chromosome 16"/>
</dbReference>
<evidence type="ECO:0000313" key="3">
    <source>
        <dbReference type="Proteomes" id="UP000001449"/>
    </source>
</evidence>
<dbReference type="RefSeq" id="XP_002296852.1">
    <property type="nucleotide sequence ID" value="XM_002296816.1"/>
</dbReference>
<feature type="compositionally biased region" description="Low complexity" evidence="1">
    <location>
        <begin position="133"/>
        <end position="142"/>
    </location>
</feature>
<feature type="region of interest" description="Disordered" evidence="1">
    <location>
        <begin position="133"/>
        <end position="153"/>
    </location>
</feature>
<evidence type="ECO:0000313" key="2">
    <source>
        <dbReference type="EMBL" id="EED86836.1"/>
    </source>
</evidence>
<feature type="compositionally biased region" description="Polar residues" evidence="1">
    <location>
        <begin position="981"/>
        <end position="1001"/>
    </location>
</feature>
<keyword evidence="3" id="KW-1185">Reference proteome</keyword>
<name>B8LCW6_THAPS</name>
<gene>
    <name evidence="2" type="ORF">THAPSDRAFT_10525</name>
</gene>
<feature type="compositionally biased region" description="Polar residues" evidence="1">
    <location>
        <begin position="678"/>
        <end position="698"/>
    </location>
</feature>
<feature type="compositionally biased region" description="Polar residues" evidence="1">
    <location>
        <begin position="321"/>
        <end position="336"/>
    </location>
</feature>
<feature type="region of interest" description="Disordered" evidence="1">
    <location>
        <begin position="674"/>
        <end position="728"/>
    </location>
</feature>
<dbReference type="GeneID" id="7442612"/>
<feature type="region of interest" description="Disordered" evidence="1">
    <location>
        <begin position="241"/>
        <end position="266"/>
    </location>
</feature>
<feature type="compositionally biased region" description="Polar residues" evidence="1">
    <location>
        <begin position="514"/>
        <end position="530"/>
    </location>
</feature>
<feature type="region of interest" description="Disordered" evidence="1">
    <location>
        <begin position="1"/>
        <end position="66"/>
    </location>
</feature>
<dbReference type="OMA" id="HEVETMS"/>
<feature type="compositionally biased region" description="Low complexity" evidence="1">
    <location>
        <begin position="596"/>
        <end position="606"/>
    </location>
</feature>
<feature type="region of interest" description="Disordered" evidence="1">
    <location>
        <begin position="386"/>
        <end position="408"/>
    </location>
</feature>
<feature type="region of interest" description="Disordered" evidence="1">
    <location>
        <begin position="321"/>
        <end position="357"/>
    </location>
</feature>
<dbReference type="HOGENOM" id="CLU_296221_0_0_1"/>
<dbReference type="InParanoid" id="B8LCW6"/>
<feature type="compositionally biased region" description="Polar residues" evidence="1">
    <location>
        <begin position="470"/>
        <end position="481"/>
    </location>
</feature>
<organism evidence="2 3">
    <name type="scientific">Thalassiosira pseudonana</name>
    <name type="common">Marine diatom</name>
    <name type="synonym">Cyclotella nana</name>
    <dbReference type="NCBI Taxonomy" id="35128"/>
    <lineage>
        <taxon>Eukaryota</taxon>
        <taxon>Sar</taxon>
        <taxon>Stramenopiles</taxon>
        <taxon>Ochrophyta</taxon>
        <taxon>Bacillariophyta</taxon>
        <taxon>Coscinodiscophyceae</taxon>
        <taxon>Thalassiosirophycidae</taxon>
        <taxon>Thalassiosirales</taxon>
        <taxon>Thalassiosiraceae</taxon>
        <taxon>Thalassiosira</taxon>
    </lineage>
</organism>
<reference evidence="2 3" key="2">
    <citation type="journal article" date="2008" name="Nature">
        <title>The Phaeodactylum genome reveals the evolutionary history of diatom genomes.</title>
        <authorList>
            <person name="Bowler C."/>
            <person name="Allen A.E."/>
            <person name="Badger J.H."/>
            <person name="Grimwood J."/>
            <person name="Jabbari K."/>
            <person name="Kuo A."/>
            <person name="Maheswari U."/>
            <person name="Martens C."/>
            <person name="Maumus F."/>
            <person name="Otillar R.P."/>
            <person name="Rayko E."/>
            <person name="Salamov A."/>
            <person name="Vandepoele K."/>
            <person name="Beszteri B."/>
            <person name="Gruber A."/>
            <person name="Heijde M."/>
            <person name="Katinka M."/>
            <person name="Mock T."/>
            <person name="Valentin K."/>
            <person name="Verret F."/>
            <person name="Berges J.A."/>
            <person name="Brownlee C."/>
            <person name="Cadoret J.P."/>
            <person name="Chiovitti A."/>
            <person name="Choi C.J."/>
            <person name="Coesel S."/>
            <person name="De Martino A."/>
            <person name="Detter J.C."/>
            <person name="Durkin C."/>
            <person name="Falciatore A."/>
            <person name="Fournet J."/>
            <person name="Haruta M."/>
            <person name="Huysman M.J."/>
            <person name="Jenkins B.D."/>
            <person name="Jiroutova K."/>
            <person name="Jorgensen R.E."/>
            <person name="Joubert Y."/>
            <person name="Kaplan A."/>
            <person name="Kroger N."/>
            <person name="Kroth P.G."/>
            <person name="La Roche J."/>
            <person name="Lindquist E."/>
            <person name="Lommer M."/>
            <person name="Martin-Jezequel V."/>
            <person name="Lopez P.J."/>
            <person name="Lucas S."/>
            <person name="Mangogna M."/>
            <person name="McGinnis K."/>
            <person name="Medlin L.K."/>
            <person name="Montsant A."/>
            <person name="Oudot-Le Secq M.P."/>
            <person name="Napoli C."/>
            <person name="Obornik M."/>
            <person name="Parker M.S."/>
            <person name="Petit J.L."/>
            <person name="Porcel B.M."/>
            <person name="Poulsen N."/>
            <person name="Robison M."/>
            <person name="Rychlewski L."/>
            <person name="Rynearson T.A."/>
            <person name="Schmutz J."/>
            <person name="Shapiro H."/>
            <person name="Siaut M."/>
            <person name="Stanley M."/>
            <person name="Sussman M.R."/>
            <person name="Taylor A.R."/>
            <person name="Vardi A."/>
            <person name="von Dassow P."/>
            <person name="Vyverman W."/>
            <person name="Willis A."/>
            <person name="Wyrwicz L.S."/>
            <person name="Rokhsar D.S."/>
            <person name="Weissenbach J."/>
            <person name="Armbrust E.V."/>
            <person name="Green B.R."/>
            <person name="Van de Peer Y."/>
            <person name="Grigoriev I.V."/>
        </authorList>
    </citation>
    <scope>NUCLEOTIDE SEQUENCE [LARGE SCALE GENOMIC DNA]</scope>
    <source>
        <strain evidence="2 3">CCMP1335</strain>
    </source>
</reference>
<feature type="compositionally biased region" description="Polar residues" evidence="1">
    <location>
        <begin position="630"/>
        <end position="640"/>
    </location>
</feature>
<feature type="compositionally biased region" description="Polar residues" evidence="1">
    <location>
        <begin position="490"/>
        <end position="503"/>
    </location>
</feature>
<dbReference type="eggNOG" id="ENOG502QYMW">
    <property type="taxonomic scope" value="Eukaryota"/>
</dbReference>
<dbReference type="AlphaFoldDB" id="B8LCW6"/>
<proteinExistence type="predicted"/>
<protein>
    <submittedName>
        <fullName evidence="2">Uncharacterized protein</fullName>
    </submittedName>
</protein>
<reference evidence="2 3" key="1">
    <citation type="journal article" date="2004" name="Science">
        <title>The genome of the diatom Thalassiosira pseudonana: ecology, evolution, and metabolism.</title>
        <authorList>
            <person name="Armbrust E.V."/>
            <person name="Berges J.A."/>
            <person name="Bowler C."/>
            <person name="Green B.R."/>
            <person name="Martinez D."/>
            <person name="Putnam N.H."/>
            <person name="Zhou S."/>
            <person name="Allen A.E."/>
            <person name="Apt K.E."/>
            <person name="Bechner M."/>
            <person name="Brzezinski M.A."/>
            <person name="Chaal B.K."/>
            <person name="Chiovitti A."/>
            <person name="Davis A.K."/>
            <person name="Demarest M.S."/>
            <person name="Detter J.C."/>
            <person name="Glavina T."/>
            <person name="Goodstein D."/>
            <person name="Hadi M.Z."/>
            <person name="Hellsten U."/>
            <person name="Hildebrand M."/>
            <person name="Jenkins B.D."/>
            <person name="Jurka J."/>
            <person name="Kapitonov V.V."/>
            <person name="Kroger N."/>
            <person name="Lau W.W."/>
            <person name="Lane T.W."/>
            <person name="Larimer F.W."/>
            <person name="Lippmeier J.C."/>
            <person name="Lucas S."/>
            <person name="Medina M."/>
            <person name="Montsant A."/>
            <person name="Obornik M."/>
            <person name="Parker M.S."/>
            <person name="Palenik B."/>
            <person name="Pazour G.J."/>
            <person name="Richardson P.M."/>
            <person name="Rynearson T.A."/>
            <person name="Saito M.A."/>
            <person name="Schwartz D.C."/>
            <person name="Thamatrakoln K."/>
            <person name="Valentin K."/>
            <person name="Vardi A."/>
            <person name="Wilkerson F.P."/>
            <person name="Rokhsar D.S."/>
        </authorList>
    </citation>
    <scope>NUCLEOTIDE SEQUENCE [LARGE SCALE GENOMIC DNA]</scope>
    <source>
        <strain evidence="2 3">CCMP1335</strain>
    </source>
</reference>
<accession>B8LCW6</accession>
<dbReference type="KEGG" id="tps:THAPSDRAFT_10525"/>
<feature type="compositionally biased region" description="Low complexity" evidence="1">
    <location>
        <begin position="250"/>
        <end position="266"/>
    </location>
</feature>
<feature type="compositionally biased region" description="Basic and acidic residues" evidence="1">
    <location>
        <begin position="1002"/>
        <end position="1011"/>
    </location>
</feature>
<feature type="region of interest" description="Disordered" evidence="1">
    <location>
        <begin position="470"/>
        <end position="655"/>
    </location>
</feature>
<dbReference type="EMBL" id="DS999418">
    <property type="protein sequence ID" value="EED86836.1"/>
    <property type="molecule type" value="Genomic_DNA"/>
</dbReference>
<feature type="compositionally biased region" description="Low complexity" evidence="1">
    <location>
        <begin position="1"/>
        <end position="25"/>
    </location>
</feature>
<evidence type="ECO:0000256" key="1">
    <source>
        <dbReference type="SAM" id="MobiDB-lite"/>
    </source>
</evidence>
<feature type="compositionally biased region" description="Basic and acidic residues" evidence="1">
    <location>
        <begin position="618"/>
        <end position="629"/>
    </location>
</feature>
<sequence>MEVARTPSFANSASSSTPSPISFTFADDDGGAAGIVRSSSLTRGSSSRHAHQVGQERQDGKGKHLNLQNQRVATPPPKSLLMPNMGVGVGTGVGVAGADEMYPHSSSGANANVDSICNGVKETLLTRLGRATGTTTNTTATNPTASAQPKKTHLAMDDSHPSIIERDLENLIQISDVMSLNTTTQHITSISQNNDENVNSNQKMNPAQQNAMERFLAAQLSGDQIAKESAWRALVSAMKSDQERSTLHLSSSGRSRGSNKSWNSSMSGKDEVLGFIRIGGGLKVNGGDGSGGACDAASITSCLTSPTSSPTRSYLIGTATTNAYQSNGGGSSTSVETPPKKERRPIFQSKMGSNELPTMPALPGSGDLPMVSPLTQVDAGSEEDDFGNLTGETTIPSPKNTENGESGGKKYSVFFDIGEAKGGKVGGDGRDALDSLLLEDLLEPKLNDGTEKRDGTNTYVVKNLIGQYTTGGLTPAVNTSAKPKKKSGRTKSGTVGSRSSASAQDILRELRRSPTPSSLHSDRSFNSMSRSKPPLSISVGGRKLSPGLKPDVGKSSGTSEGKSPRAPTPPPALAPSRRDLPRPNRIGRRSVSDPISSNASNNESANRIPSPVGTLVRSKTEVAVDEKSFVESSTSPTAQPRSRLFPCTSPLTLGSERNTQHATCFADQQIGLNERSADNNPFNEPSSPIPLETSTEEISVSMEPDLHDSPRRLPPSEPKYPGLAPSKRDMPIISFYPRRRALEERVSPTVSDQGSHSSPDLDEIRASISKLKFNGVGGIGKATSTLVRNEETGRYVIRDVDDASFDDIVLAEMLRPKPIEEEGVALVANGNIDEILDENTTEAVGRSSKPADVSASKEMSERAVLSGRMLSDDAVEDALRAATDALSTTTDDVSGEASEQIHLYPPVDVIKRTPPRKKAMKEETNDEDDMFVIRRPSHGNAKWSAFKSSDPFKDDEFDIEPSMDLEAWEDDKEDGGDWTGLSPTSVSATNRKVLSREATSNKQERYRKETVQEEWDPFDV</sequence>
<feature type="compositionally biased region" description="Polar residues" evidence="1">
    <location>
        <begin position="390"/>
        <end position="404"/>
    </location>
</feature>
<feature type="region of interest" description="Disordered" evidence="1">
    <location>
        <begin position="968"/>
        <end position="1020"/>
    </location>
</feature>
<dbReference type="PaxDb" id="35128-Thaps10525"/>